<dbReference type="Pfam" id="PF02254">
    <property type="entry name" value="TrkA_N"/>
    <property type="match status" value="1"/>
</dbReference>
<sequence length="142" mass="15266">MIIAGFGRFGQVAGRLLISCGFEAIVLDNDPDPIETLRKFGAKVFYGDATRLDLLHAVGADQALVLINTVYDNLTPTRLAQKHFPFLKLVVRDPDMGHPRPQGPPSNTATQEASSEPLQRHGKSGAHGHDTGVHVPDGTGHP</sequence>
<evidence type="ECO:0000256" key="3">
    <source>
        <dbReference type="ARBA" id="ARBA00023065"/>
    </source>
</evidence>
<dbReference type="AlphaFoldDB" id="A0A2N1E248"/>
<dbReference type="Proteomes" id="UP000233564">
    <property type="component" value="Unassembled WGS sequence"/>
</dbReference>
<reference evidence="6 7" key="1">
    <citation type="submission" date="2017-08" db="EMBL/GenBank/DDBJ databases">
        <authorList>
            <person name="de Groot N.N."/>
        </authorList>
    </citation>
    <scope>NUCLEOTIDE SEQUENCE [LARGE SCALE GENOMIC DNA]</scope>
    <source>
        <strain evidence="6 7">PfR 37</strain>
    </source>
</reference>
<evidence type="ECO:0000256" key="1">
    <source>
        <dbReference type="ARBA" id="ARBA00022448"/>
    </source>
</evidence>
<comment type="caution">
    <text evidence="6">The sequence shown here is derived from an EMBL/GenBank/DDBJ whole genome shotgun (WGS) entry which is preliminary data.</text>
</comment>
<evidence type="ECO:0000256" key="4">
    <source>
        <dbReference type="SAM" id="MobiDB-lite"/>
    </source>
</evidence>
<evidence type="ECO:0000313" key="6">
    <source>
        <dbReference type="EMBL" id="PKH18492.1"/>
    </source>
</evidence>
<proteinExistence type="predicted"/>
<gene>
    <name evidence="6" type="ORF">CIB54_18075</name>
</gene>
<dbReference type="GO" id="GO:0006813">
    <property type="term" value="P:potassium ion transport"/>
    <property type="evidence" value="ECO:0007669"/>
    <property type="project" value="InterPro"/>
</dbReference>
<evidence type="ECO:0000256" key="2">
    <source>
        <dbReference type="ARBA" id="ARBA00022449"/>
    </source>
</evidence>
<dbReference type="Gene3D" id="3.40.50.720">
    <property type="entry name" value="NAD(P)-binding Rossmann-like Domain"/>
    <property type="match status" value="1"/>
</dbReference>
<keyword evidence="2" id="KW-0050">Antiport</keyword>
<keyword evidence="3" id="KW-0406">Ion transport</keyword>
<evidence type="ECO:0000259" key="5">
    <source>
        <dbReference type="Pfam" id="PF02254"/>
    </source>
</evidence>
<feature type="compositionally biased region" description="Polar residues" evidence="4">
    <location>
        <begin position="105"/>
        <end position="117"/>
    </location>
</feature>
<organism evidence="6 7">
    <name type="scientific">Pseudomonas fluorescens</name>
    <dbReference type="NCBI Taxonomy" id="294"/>
    <lineage>
        <taxon>Bacteria</taxon>
        <taxon>Pseudomonadati</taxon>
        <taxon>Pseudomonadota</taxon>
        <taxon>Gammaproteobacteria</taxon>
        <taxon>Pseudomonadales</taxon>
        <taxon>Pseudomonadaceae</taxon>
        <taxon>Pseudomonas</taxon>
    </lineage>
</organism>
<keyword evidence="1" id="KW-0813">Transport</keyword>
<dbReference type="EMBL" id="NVXX01000026">
    <property type="protein sequence ID" value="PKH18492.1"/>
    <property type="molecule type" value="Genomic_DNA"/>
</dbReference>
<feature type="domain" description="RCK N-terminal" evidence="5">
    <location>
        <begin position="2"/>
        <end position="92"/>
    </location>
</feature>
<dbReference type="PANTHER" id="PTHR46157">
    <property type="entry name" value="K(+) EFFLUX ANTIPORTER 3, CHLOROPLASTIC"/>
    <property type="match status" value="1"/>
</dbReference>
<dbReference type="GO" id="GO:0015297">
    <property type="term" value="F:antiporter activity"/>
    <property type="evidence" value="ECO:0007669"/>
    <property type="project" value="UniProtKB-KW"/>
</dbReference>
<name>A0A2N1E248_PSEFL</name>
<accession>A0A2N1E248</accession>
<dbReference type="GO" id="GO:0005886">
    <property type="term" value="C:plasma membrane"/>
    <property type="evidence" value="ECO:0007669"/>
    <property type="project" value="TreeGrafter"/>
</dbReference>
<protein>
    <recommendedName>
        <fullName evidence="5">RCK N-terminal domain-containing protein</fullName>
    </recommendedName>
</protein>
<dbReference type="PANTHER" id="PTHR46157:SF3">
    <property type="entry name" value="GLUTATHIONE-REGULATED POTASSIUM-EFFLUX SYSTEM PROTEIN KEFC"/>
    <property type="match status" value="1"/>
</dbReference>
<dbReference type="InterPro" id="IPR036291">
    <property type="entry name" value="NAD(P)-bd_dom_sf"/>
</dbReference>
<evidence type="ECO:0000313" key="7">
    <source>
        <dbReference type="Proteomes" id="UP000233564"/>
    </source>
</evidence>
<dbReference type="SUPFAM" id="SSF51735">
    <property type="entry name" value="NAD(P)-binding Rossmann-fold domains"/>
    <property type="match status" value="1"/>
</dbReference>
<dbReference type="InterPro" id="IPR003148">
    <property type="entry name" value="RCK_N"/>
</dbReference>
<feature type="region of interest" description="Disordered" evidence="4">
    <location>
        <begin position="93"/>
        <end position="142"/>
    </location>
</feature>